<proteinExistence type="predicted"/>
<gene>
    <name evidence="1" type="ORF">HHI36_002204</name>
</gene>
<dbReference type="AlphaFoldDB" id="A0ABD2PA99"/>
<name>A0ABD2PA99_9CUCU</name>
<accession>A0ABD2PA99</accession>
<organism evidence="1 2">
    <name type="scientific">Cryptolaemus montrouzieri</name>
    <dbReference type="NCBI Taxonomy" id="559131"/>
    <lineage>
        <taxon>Eukaryota</taxon>
        <taxon>Metazoa</taxon>
        <taxon>Ecdysozoa</taxon>
        <taxon>Arthropoda</taxon>
        <taxon>Hexapoda</taxon>
        <taxon>Insecta</taxon>
        <taxon>Pterygota</taxon>
        <taxon>Neoptera</taxon>
        <taxon>Endopterygota</taxon>
        <taxon>Coleoptera</taxon>
        <taxon>Polyphaga</taxon>
        <taxon>Cucujiformia</taxon>
        <taxon>Coccinelloidea</taxon>
        <taxon>Coccinellidae</taxon>
        <taxon>Scymninae</taxon>
        <taxon>Scymnini</taxon>
        <taxon>Cryptolaemus</taxon>
    </lineage>
</organism>
<comment type="caution">
    <text evidence="1">The sequence shown here is derived from an EMBL/GenBank/DDBJ whole genome shotgun (WGS) entry which is preliminary data.</text>
</comment>
<evidence type="ECO:0000313" key="2">
    <source>
        <dbReference type="Proteomes" id="UP001516400"/>
    </source>
</evidence>
<reference evidence="1 2" key="1">
    <citation type="journal article" date="2021" name="BMC Biol.">
        <title>Horizontally acquired antibacterial genes associated with adaptive radiation of ladybird beetles.</title>
        <authorList>
            <person name="Li H.S."/>
            <person name="Tang X.F."/>
            <person name="Huang Y.H."/>
            <person name="Xu Z.Y."/>
            <person name="Chen M.L."/>
            <person name="Du X.Y."/>
            <person name="Qiu B.Y."/>
            <person name="Chen P.T."/>
            <person name="Zhang W."/>
            <person name="Slipinski A."/>
            <person name="Escalona H.E."/>
            <person name="Waterhouse R.M."/>
            <person name="Zwick A."/>
            <person name="Pang H."/>
        </authorList>
    </citation>
    <scope>NUCLEOTIDE SEQUENCE [LARGE SCALE GENOMIC DNA]</scope>
    <source>
        <strain evidence="1">SYSU2018</strain>
    </source>
</reference>
<sequence length="98" mass="11457">MDICVLTEMKMKGRGNEEIGDYIHFYSGVRKDLRAKREVSIAIHKNLKKSIRRREEIDEQIIMLEIKKSCRNIIIVAVYADADAETKDSFYVQCFIQS</sequence>
<dbReference type="SUPFAM" id="SSF56219">
    <property type="entry name" value="DNase I-like"/>
    <property type="match status" value="1"/>
</dbReference>
<protein>
    <submittedName>
        <fullName evidence="1">Uncharacterized protein</fullName>
    </submittedName>
</protein>
<keyword evidence="2" id="KW-1185">Reference proteome</keyword>
<dbReference type="Gene3D" id="3.60.10.10">
    <property type="entry name" value="Endonuclease/exonuclease/phosphatase"/>
    <property type="match status" value="1"/>
</dbReference>
<dbReference type="InterPro" id="IPR036691">
    <property type="entry name" value="Endo/exonu/phosph_ase_sf"/>
</dbReference>
<dbReference type="EMBL" id="JABFTP020000185">
    <property type="protein sequence ID" value="KAL3287740.1"/>
    <property type="molecule type" value="Genomic_DNA"/>
</dbReference>
<evidence type="ECO:0000313" key="1">
    <source>
        <dbReference type="EMBL" id="KAL3287740.1"/>
    </source>
</evidence>
<dbReference type="Proteomes" id="UP001516400">
    <property type="component" value="Unassembled WGS sequence"/>
</dbReference>